<dbReference type="AlphaFoldDB" id="A0AAE0GYC1"/>
<keyword evidence="3" id="KW-1185">Reference proteome</keyword>
<gene>
    <name evidence="2" type="ORF">CYMTET_5994</name>
</gene>
<feature type="compositionally biased region" description="Basic and acidic residues" evidence="1">
    <location>
        <begin position="1"/>
        <end position="11"/>
    </location>
</feature>
<feature type="compositionally biased region" description="Basic and acidic residues" evidence="1">
    <location>
        <begin position="25"/>
        <end position="43"/>
    </location>
</feature>
<sequence length="85" mass="8843">MAAEYGEHPDFHMAQVGGQGGLERSALDLNKDSVEENAKHAAEEGGLEGGAAAKRRPAGAACRSAGGCFICPPFFNVMRQTGHTV</sequence>
<name>A0AAE0GYC1_9CHLO</name>
<evidence type="ECO:0000313" key="2">
    <source>
        <dbReference type="EMBL" id="KAK3286455.1"/>
    </source>
</evidence>
<proteinExistence type="predicted"/>
<accession>A0AAE0GYC1</accession>
<organism evidence="2 3">
    <name type="scientific">Cymbomonas tetramitiformis</name>
    <dbReference type="NCBI Taxonomy" id="36881"/>
    <lineage>
        <taxon>Eukaryota</taxon>
        <taxon>Viridiplantae</taxon>
        <taxon>Chlorophyta</taxon>
        <taxon>Pyramimonadophyceae</taxon>
        <taxon>Pyramimonadales</taxon>
        <taxon>Pyramimonadaceae</taxon>
        <taxon>Cymbomonas</taxon>
    </lineage>
</organism>
<feature type="region of interest" description="Disordered" evidence="1">
    <location>
        <begin position="1"/>
        <end position="56"/>
    </location>
</feature>
<dbReference type="Proteomes" id="UP001190700">
    <property type="component" value="Unassembled WGS sequence"/>
</dbReference>
<reference evidence="2 3" key="1">
    <citation type="journal article" date="2015" name="Genome Biol. Evol.">
        <title>Comparative Genomics of a Bacterivorous Green Alga Reveals Evolutionary Causalities and Consequences of Phago-Mixotrophic Mode of Nutrition.</title>
        <authorList>
            <person name="Burns J.A."/>
            <person name="Paasch A."/>
            <person name="Narechania A."/>
            <person name="Kim E."/>
        </authorList>
    </citation>
    <scope>NUCLEOTIDE SEQUENCE [LARGE SCALE GENOMIC DNA]</scope>
    <source>
        <strain evidence="2 3">PLY_AMNH</strain>
    </source>
</reference>
<dbReference type="EMBL" id="LGRX02001259">
    <property type="protein sequence ID" value="KAK3286455.1"/>
    <property type="molecule type" value="Genomic_DNA"/>
</dbReference>
<comment type="caution">
    <text evidence="2">The sequence shown here is derived from an EMBL/GenBank/DDBJ whole genome shotgun (WGS) entry which is preliminary data.</text>
</comment>
<protein>
    <submittedName>
        <fullName evidence="2">Uncharacterized protein</fullName>
    </submittedName>
</protein>
<evidence type="ECO:0000256" key="1">
    <source>
        <dbReference type="SAM" id="MobiDB-lite"/>
    </source>
</evidence>
<evidence type="ECO:0000313" key="3">
    <source>
        <dbReference type="Proteomes" id="UP001190700"/>
    </source>
</evidence>